<dbReference type="PhylomeDB" id="A7RQY2"/>
<dbReference type="OMA" id="CLSRDFF"/>
<dbReference type="InterPro" id="IPR050316">
    <property type="entry name" value="Tyrosinase/Hemocyanin"/>
</dbReference>
<accession>A7RQY2</accession>
<evidence type="ECO:0000313" key="6">
    <source>
        <dbReference type="Proteomes" id="UP000001593"/>
    </source>
</evidence>
<organism evidence="5 6">
    <name type="scientific">Nematostella vectensis</name>
    <name type="common">Starlet sea anemone</name>
    <dbReference type="NCBI Taxonomy" id="45351"/>
    <lineage>
        <taxon>Eukaryota</taxon>
        <taxon>Metazoa</taxon>
        <taxon>Cnidaria</taxon>
        <taxon>Anthozoa</taxon>
        <taxon>Hexacorallia</taxon>
        <taxon>Actiniaria</taxon>
        <taxon>Edwardsiidae</taxon>
        <taxon>Nematostella</taxon>
    </lineage>
</organism>
<dbReference type="InterPro" id="IPR008922">
    <property type="entry name" value="Di-copper_centre_dom_sf"/>
</dbReference>
<feature type="compositionally biased region" description="Acidic residues" evidence="3">
    <location>
        <begin position="352"/>
        <end position="362"/>
    </location>
</feature>
<dbReference type="InterPro" id="IPR002227">
    <property type="entry name" value="Tyrosinase_Cu-bd"/>
</dbReference>
<proteinExistence type="predicted"/>
<evidence type="ECO:0000259" key="4">
    <source>
        <dbReference type="PROSITE" id="PS00497"/>
    </source>
</evidence>
<name>A7RQY2_NEMVE</name>
<feature type="region of interest" description="Disordered" evidence="3">
    <location>
        <begin position="322"/>
        <end position="367"/>
    </location>
</feature>
<evidence type="ECO:0000313" key="5">
    <source>
        <dbReference type="EMBL" id="EDO46249.1"/>
    </source>
</evidence>
<dbReference type="GO" id="GO:0004503">
    <property type="term" value="F:tyrosinase activity"/>
    <property type="evidence" value="ECO:0000318"/>
    <property type="project" value="GO_Central"/>
</dbReference>
<keyword evidence="2" id="KW-0186">Copper</keyword>
<dbReference type="AlphaFoldDB" id="A7RQY2"/>
<evidence type="ECO:0000256" key="2">
    <source>
        <dbReference type="ARBA" id="ARBA00023008"/>
    </source>
</evidence>
<dbReference type="PROSITE" id="PS00497">
    <property type="entry name" value="TYROSINASE_1"/>
    <property type="match status" value="1"/>
</dbReference>
<feature type="compositionally biased region" description="Basic and acidic residues" evidence="3">
    <location>
        <begin position="325"/>
        <end position="336"/>
    </location>
</feature>
<dbReference type="eggNOG" id="KOG3544">
    <property type="taxonomic scope" value="Eukaryota"/>
</dbReference>
<dbReference type="GO" id="GO:0046872">
    <property type="term" value="F:metal ion binding"/>
    <property type="evidence" value="ECO:0007669"/>
    <property type="project" value="UniProtKB-KW"/>
</dbReference>
<dbReference type="Proteomes" id="UP000001593">
    <property type="component" value="Unassembled WGS sequence"/>
</dbReference>
<evidence type="ECO:0000256" key="3">
    <source>
        <dbReference type="SAM" id="MobiDB-lite"/>
    </source>
</evidence>
<gene>
    <name evidence="5" type="ORF">NEMVEDRAFT_v1g240046</name>
</gene>
<feature type="domain" description="Tyrosinase copper-binding" evidence="4">
    <location>
        <begin position="115"/>
        <end position="132"/>
    </location>
</feature>
<reference evidence="5 6" key="1">
    <citation type="journal article" date="2007" name="Science">
        <title>Sea anemone genome reveals ancestral eumetazoan gene repertoire and genomic organization.</title>
        <authorList>
            <person name="Putnam N.H."/>
            <person name="Srivastava M."/>
            <person name="Hellsten U."/>
            <person name="Dirks B."/>
            <person name="Chapman J."/>
            <person name="Salamov A."/>
            <person name="Terry A."/>
            <person name="Shapiro H."/>
            <person name="Lindquist E."/>
            <person name="Kapitonov V.V."/>
            <person name="Jurka J."/>
            <person name="Genikhovich G."/>
            <person name="Grigoriev I.V."/>
            <person name="Lucas S.M."/>
            <person name="Steele R.E."/>
            <person name="Finnerty J.R."/>
            <person name="Technau U."/>
            <person name="Martindale M.Q."/>
            <person name="Rokhsar D.S."/>
        </authorList>
    </citation>
    <scope>NUCLEOTIDE SEQUENCE [LARGE SCALE GENOMIC DNA]</scope>
    <source>
        <strain evidence="6">CH2 X CH6</strain>
    </source>
</reference>
<dbReference type="EMBL" id="DS469529">
    <property type="protein sequence ID" value="EDO46249.1"/>
    <property type="molecule type" value="Genomic_DNA"/>
</dbReference>
<dbReference type="PANTHER" id="PTHR11474:SF126">
    <property type="entry name" value="TYROSINASE-LIKE PROTEIN TYR-1-RELATED"/>
    <property type="match status" value="1"/>
</dbReference>
<dbReference type="SUPFAM" id="SSF48056">
    <property type="entry name" value="Di-copper centre-containing domain"/>
    <property type="match status" value="1"/>
</dbReference>
<dbReference type="STRING" id="45351.A7RQY2"/>
<dbReference type="InParanoid" id="A7RQY2"/>
<dbReference type="Gene3D" id="1.10.1280.10">
    <property type="entry name" value="Di-copper center containing domain from catechol oxidase"/>
    <property type="match status" value="1"/>
</dbReference>
<dbReference type="PANTHER" id="PTHR11474">
    <property type="entry name" value="TYROSINASE FAMILY MEMBER"/>
    <property type="match status" value="1"/>
</dbReference>
<dbReference type="HOGENOM" id="CLU_732165_0_0_1"/>
<dbReference type="Pfam" id="PF00264">
    <property type="entry name" value="Tyrosinase"/>
    <property type="match status" value="1"/>
</dbReference>
<evidence type="ECO:0000256" key="1">
    <source>
        <dbReference type="ARBA" id="ARBA00022723"/>
    </source>
</evidence>
<protein>
    <recommendedName>
        <fullName evidence="4">Tyrosinase copper-binding domain-containing protein</fullName>
    </recommendedName>
</protein>
<keyword evidence="1" id="KW-0479">Metal-binding</keyword>
<sequence length="378" mass="44695">MVFAPTKTIQYMIHQQKQWKFLPSSLVQNAKKQKGLHVNCSSGVRVYDECMRRCKCTAEGNMVDCYRVRKDFESMSIPERRLYIQTLKKASSVEPYKSEYDRITKYHSDLFNQVHILEYFFPWHRWYLLLFENLLRKIDCRVTVPYWDWSRAVGAGRLWRGSYLHDVWSPGPHGIGGNGEGSKRIVTNGPLRKDSWELPAWHEQPWLSREFNDCYKERLPNSHEVRDLLCMPREKFVKFEDTVRDVMHNDFHNAIGGVMSLDASANAPEFWFHHGYIDKVWSDWQKRGKDFKYQYYHTVRSDLPGAGIHGTELVDLSGQPGKVKVVYDDPEPRPRDEEYDPSVPDARPIFLCDDDDDDDDDENHQKYHEKYYKKITIP</sequence>
<dbReference type="PRINTS" id="PR00092">
    <property type="entry name" value="TYROSINASE"/>
</dbReference>
<keyword evidence="6" id="KW-1185">Reference proteome</keyword>